<dbReference type="CDD" id="cd16015">
    <property type="entry name" value="LTA_synthase"/>
    <property type="match status" value="1"/>
</dbReference>
<sequence>MKIKTQFKEIYKLGYLALALIATFWVISFFEVYQLTLKNTDISVGSTLIFKLLNDFWTGLLISILLLPLFFLIAYFHKKTATIFIQAIFTIIIVGQFTLVNYSLTTLINLGADLLGYSYSDITTTVSSSVEFSIGYFVPYLIFIGCFFALNIAFKKLFSERSLIAVSVITIVFFGAGKLVFSQTSETENQNKLNYLVSDILKFQQEKREMNSYNLDGRTDFPFLKSTANAENVLGPLLNLKESKPNIVFIIVEGLGAEFVGNNAYGGFTPFLDSLIDESLYWENFVSTTGRTFGVLPSILGSLPFAQQGFLEQQKLPSHLSLISILKANGYTTSFYSGDKSSFDRKINFLEFNGIDEVIDEDKFGENFTKTEANEGGFSWGYPDSEIFRKVVSVLDTKAEPRLDIIMTISNHEPFSFPNKNAYLTKVDSIISAKNMSSDLSTEIKSYSDIFASLLYTDASIKGFITEYKKRPDFDNTVFIITGDHRLIPIVQKDKLCRFHVPFYIYSPMVKAPKKFKSISSHFNVTPSVLSLLMHNYNFIKLDNVPWISKGLDTAAQFRNIHKIPLMRYKGNINDYIYKDYLYSDGSLYKINENFGTIKVVERELLNTISDSLQAFKKLNAYTTLKNRIYPEENNIYMNPGIEFSEEELKIIETSTKGLTFDQIFELAQKTAFNKDFKKAQLLCNYILNEYPNHADARTLKGRTFAWEGKYKEAEIELLNVIKRVPYYYDCYLALMDLYWWSDQDQKSIEIAKKAFKNNIENGDLSFKLAKAYQRLDNLKKSNTLMDSLLKIYPDNVEYKAFKQTLK</sequence>
<dbReference type="Pfam" id="PF00884">
    <property type="entry name" value="Sulfatase"/>
    <property type="match status" value="1"/>
</dbReference>
<keyword evidence="2" id="KW-1003">Cell membrane</keyword>
<keyword evidence="3 6" id="KW-0812">Transmembrane</keyword>
<evidence type="ECO:0000256" key="4">
    <source>
        <dbReference type="ARBA" id="ARBA00022989"/>
    </source>
</evidence>
<dbReference type="RefSeq" id="WP_090224437.1">
    <property type="nucleotide sequence ID" value="NZ_FOZP01000003.1"/>
</dbReference>
<dbReference type="GO" id="GO:0005886">
    <property type="term" value="C:plasma membrane"/>
    <property type="evidence" value="ECO:0007669"/>
    <property type="project" value="UniProtKB-SubCell"/>
</dbReference>
<dbReference type="STRING" id="593133.SAMN04488006_1519"/>
<comment type="subcellular location">
    <subcellularLocation>
        <location evidence="1">Cell membrane</location>
        <topology evidence="1">Multi-pass membrane protein</topology>
    </subcellularLocation>
</comment>
<evidence type="ECO:0000259" key="7">
    <source>
        <dbReference type="Pfam" id="PF00884"/>
    </source>
</evidence>
<evidence type="ECO:0000256" key="1">
    <source>
        <dbReference type="ARBA" id="ARBA00004651"/>
    </source>
</evidence>
<proteinExistence type="predicted"/>
<keyword evidence="5 6" id="KW-0472">Membrane</keyword>
<dbReference type="Gene3D" id="3.40.720.10">
    <property type="entry name" value="Alkaline Phosphatase, subunit A"/>
    <property type="match status" value="1"/>
</dbReference>
<evidence type="ECO:0000313" key="9">
    <source>
        <dbReference type="Proteomes" id="UP000199312"/>
    </source>
</evidence>
<accession>A0A1I6Q5R2</accession>
<dbReference type="InterPro" id="IPR000917">
    <property type="entry name" value="Sulfatase_N"/>
</dbReference>
<evidence type="ECO:0000313" key="8">
    <source>
        <dbReference type="EMBL" id="SFS47803.1"/>
    </source>
</evidence>
<evidence type="ECO:0000256" key="2">
    <source>
        <dbReference type="ARBA" id="ARBA00022475"/>
    </source>
</evidence>
<dbReference type="Gene3D" id="1.25.40.10">
    <property type="entry name" value="Tetratricopeptide repeat domain"/>
    <property type="match status" value="1"/>
</dbReference>
<dbReference type="PANTHER" id="PTHR47371:SF3">
    <property type="entry name" value="PHOSPHOGLYCEROL TRANSFERASE I"/>
    <property type="match status" value="1"/>
</dbReference>
<dbReference type="EMBL" id="FOZP01000003">
    <property type="protein sequence ID" value="SFS47803.1"/>
    <property type="molecule type" value="Genomic_DNA"/>
</dbReference>
<feature type="transmembrane region" description="Helical" evidence="6">
    <location>
        <begin position="83"/>
        <end position="104"/>
    </location>
</feature>
<evidence type="ECO:0000256" key="5">
    <source>
        <dbReference type="ARBA" id="ARBA00023136"/>
    </source>
</evidence>
<feature type="transmembrane region" description="Helical" evidence="6">
    <location>
        <begin position="56"/>
        <end position="76"/>
    </location>
</feature>
<protein>
    <submittedName>
        <fullName evidence="8">Sulfatase</fullName>
    </submittedName>
</protein>
<reference evidence="9" key="1">
    <citation type="submission" date="2016-10" db="EMBL/GenBank/DDBJ databases">
        <authorList>
            <person name="Varghese N."/>
            <person name="Submissions S."/>
        </authorList>
    </citation>
    <scope>NUCLEOTIDE SEQUENCE [LARGE SCALE GENOMIC DNA]</scope>
    <source>
        <strain evidence="9">DSM 24450</strain>
    </source>
</reference>
<evidence type="ECO:0000256" key="3">
    <source>
        <dbReference type="ARBA" id="ARBA00022692"/>
    </source>
</evidence>
<dbReference type="OrthoDB" id="9777768at2"/>
<dbReference type="InterPro" id="IPR011990">
    <property type="entry name" value="TPR-like_helical_dom_sf"/>
</dbReference>
<feature type="transmembrane region" description="Helical" evidence="6">
    <location>
        <begin position="134"/>
        <end position="154"/>
    </location>
</feature>
<feature type="transmembrane region" description="Helical" evidence="6">
    <location>
        <begin position="12"/>
        <end position="36"/>
    </location>
</feature>
<dbReference type="SUPFAM" id="SSF48452">
    <property type="entry name" value="TPR-like"/>
    <property type="match status" value="1"/>
</dbReference>
<organism evidence="8 9">
    <name type="scientific">Lutibacter maritimus</name>
    <dbReference type="NCBI Taxonomy" id="593133"/>
    <lineage>
        <taxon>Bacteria</taxon>
        <taxon>Pseudomonadati</taxon>
        <taxon>Bacteroidota</taxon>
        <taxon>Flavobacteriia</taxon>
        <taxon>Flavobacteriales</taxon>
        <taxon>Flavobacteriaceae</taxon>
        <taxon>Lutibacter</taxon>
    </lineage>
</organism>
<feature type="transmembrane region" description="Helical" evidence="6">
    <location>
        <begin position="163"/>
        <end position="181"/>
    </location>
</feature>
<feature type="domain" description="Sulfatase N-terminal" evidence="7">
    <location>
        <begin position="245"/>
        <end position="533"/>
    </location>
</feature>
<name>A0A1I6Q5R2_9FLAO</name>
<dbReference type="SUPFAM" id="SSF53649">
    <property type="entry name" value="Alkaline phosphatase-like"/>
    <property type="match status" value="1"/>
</dbReference>
<dbReference type="Proteomes" id="UP000199312">
    <property type="component" value="Unassembled WGS sequence"/>
</dbReference>
<dbReference type="AlphaFoldDB" id="A0A1I6Q5R2"/>
<evidence type="ECO:0000256" key="6">
    <source>
        <dbReference type="SAM" id="Phobius"/>
    </source>
</evidence>
<keyword evidence="9" id="KW-1185">Reference proteome</keyword>
<dbReference type="InterPro" id="IPR017850">
    <property type="entry name" value="Alkaline_phosphatase_core_sf"/>
</dbReference>
<dbReference type="PANTHER" id="PTHR47371">
    <property type="entry name" value="LIPOTEICHOIC ACID SYNTHASE"/>
    <property type="match status" value="1"/>
</dbReference>
<dbReference type="InterPro" id="IPR050448">
    <property type="entry name" value="OpgB/LTA_synthase_biosynth"/>
</dbReference>
<keyword evidence="4 6" id="KW-1133">Transmembrane helix</keyword>
<gene>
    <name evidence="8" type="ORF">SAMN04488006_1519</name>
</gene>